<dbReference type="Proteomes" id="UP000694393">
    <property type="component" value="Unplaced"/>
</dbReference>
<dbReference type="Gene3D" id="1.10.225.10">
    <property type="entry name" value="Saposin-like"/>
    <property type="match status" value="2"/>
</dbReference>
<evidence type="ECO:0000313" key="10">
    <source>
        <dbReference type="Proteomes" id="UP000694393"/>
    </source>
</evidence>
<dbReference type="PANTHER" id="PTHR11480">
    <property type="entry name" value="SAPOSIN-RELATED"/>
    <property type="match status" value="1"/>
</dbReference>
<dbReference type="AlphaFoldDB" id="A0A8C8SE40"/>
<sequence length="403" mass="42789">MRASHTLTWSPSIGPGQEFLVTQPGCTEGPSFWCQSLETAVRCGAVQSCTRAGWNLAAKEDMCADCQQIISILTRMAKESTFKDTIQKFLTHECSTLPFSSLVPHCQKLVDTYFSLFIACLEGQIVSDHPGGPAHFWSLPLRGQTWQALLSLLTLFFFPKGGPEDDLPFPLPMCWMCRSFVGRIEATIPKEAIGKAMSQLCRFMPGTIGGMCQCLMEKYTITVLDLILDKVGPRLICGMLFLCATGENCSPGELCPLPLGSTECQACLTVTSLAKSTLRANSTAAKMEAALLRACSSAPLDWQEVGARPVGNDRVGGRSPRAIGWPGDGMGGVPGKRTEGGGRVYTRGSGRGASPPSGPPSALPLGPSYLCPGVHGGLACRDVLAGLGSPAGGARHAPEIRGH</sequence>
<dbReference type="SUPFAM" id="SSF47862">
    <property type="entry name" value="Saposin"/>
    <property type="match status" value="2"/>
</dbReference>
<evidence type="ECO:0000259" key="8">
    <source>
        <dbReference type="PROSITE" id="PS51110"/>
    </source>
</evidence>
<evidence type="ECO:0000256" key="2">
    <source>
        <dbReference type="ARBA" id="ARBA00022525"/>
    </source>
</evidence>
<keyword evidence="4" id="KW-1015">Disulfide bond</keyword>
<keyword evidence="10" id="KW-1185">Reference proteome</keyword>
<dbReference type="PANTHER" id="PTHR11480:SF33">
    <property type="entry name" value="PULMONARY SURFACTANT-ASSOCIATED PROTEIN B"/>
    <property type="match status" value="1"/>
</dbReference>
<keyword evidence="5" id="KW-0325">Glycoprotein</keyword>
<protein>
    <submittedName>
        <fullName evidence="9">Surfactant protein B</fullName>
    </submittedName>
</protein>
<keyword evidence="3" id="KW-0732">Signal</keyword>
<evidence type="ECO:0000259" key="7">
    <source>
        <dbReference type="PROSITE" id="PS50015"/>
    </source>
</evidence>
<dbReference type="InterPro" id="IPR008139">
    <property type="entry name" value="SaposinB_dom"/>
</dbReference>
<accession>A0A8C8SE40</accession>
<dbReference type="PROSITE" id="PS51110">
    <property type="entry name" value="SAP_A"/>
    <property type="match status" value="1"/>
</dbReference>
<dbReference type="SMART" id="SM00162">
    <property type="entry name" value="SAPA"/>
    <property type="match status" value="1"/>
</dbReference>
<keyword evidence="2" id="KW-0964">Secreted</keyword>
<reference evidence="9" key="2">
    <citation type="submission" date="2025-09" db="UniProtKB">
        <authorList>
            <consortium name="Ensembl"/>
        </authorList>
    </citation>
    <scope>IDENTIFICATION</scope>
</reference>
<proteinExistence type="predicted"/>
<dbReference type="Ensembl" id="ENSPCET00000018869.1">
    <property type="protein sequence ID" value="ENSPCEP00000018253.1"/>
    <property type="gene ID" value="ENSPCEG00000014227.1"/>
</dbReference>
<dbReference type="InterPro" id="IPR003119">
    <property type="entry name" value="SAP_A"/>
</dbReference>
<dbReference type="InterPro" id="IPR011001">
    <property type="entry name" value="Saposin-like"/>
</dbReference>
<reference evidence="9" key="1">
    <citation type="submission" date="2025-08" db="UniProtKB">
        <authorList>
            <consortium name="Ensembl"/>
        </authorList>
    </citation>
    <scope>IDENTIFICATION</scope>
</reference>
<feature type="domain" description="Saposin B-type" evidence="7">
    <location>
        <begin position="59"/>
        <end position="130"/>
    </location>
</feature>
<evidence type="ECO:0000256" key="3">
    <source>
        <dbReference type="ARBA" id="ARBA00022729"/>
    </source>
</evidence>
<dbReference type="SMART" id="SM00741">
    <property type="entry name" value="SapB"/>
    <property type="match status" value="2"/>
</dbReference>
<dbReference type="PROSITE" id="PS50015">
    <property type="entry name" value="SAP_B"/>
    <property type="match status" value="2"/>
</dbReference>
<dbReference type="GO" id="GO:0005576">
    <property type="term" value="C:extracellular region"/>
    <property type="evidence" value="ECO:0007669"/>
    <property type="project" value="UniProtKB-SubCell"/>
</dbReference>
<dbReference type="InterPro" id="IPR051428">
    <property type="entry name" value="Sphingo_Act-Surfact_Prot"/>
</dbReference>
<evidence type="ECO:0000256" key="5">
    <source>
        <dbReference type="ARBA" id="ARBA00023180"/>
    </source>
</evidence>
<feature type="domain" description="Saposin A-type" evidence="8">
    <location>
        <begin position="19"/>
        <end position="59"/>
    </location>
</feature>
<organism evidence="9 10">
    <name type="scientific">Pelusios castaneus</name>
    <name type="common">West African mud turtle</name>
    <dbReference type="NCBI Taxonomy" id="367368"/>
    <lineage>
        <taxon>Eukaryota</taxon>
        <taxon>Metazoa</taxon>
        <taxon>Chordata</taxon>
        <taxon>Craniata</taxon>
        <taxon>Vertebrata</taxon>
        <taxon>Euteleostomi</taxon>
        <taxon>Archelosauria</taxon>
        <taxon>Testudinata</taxon>
        <taxon>Testudines</taxon>
        <taxon>Pleurodira</taxon>
        <taxon>Pelomedusidae</taxon>
        <taxon>Pelusios</taxon>
    </lineage>
</organism>
<evidence type="ECO:0000313" key="9">
    <source>
        <dbReference type="Ensembl" id="ENSPCEP00000018253.1"/>
    </source>
</evidence>
<evidence type="ECO:0000256" key="4">
    <source>
        <dbReference type="ARBA" id="ARBA00023157"/>
    </source>
</evidence>
<dbReference type="Pfam" id="PF02199">
    <property type="entry name" value="SapA"/>
    <property type="match status" value="1"/>
</dbReference>
<evidence type="ECO:0000256" key="6">
    <source>
        <dbReference type="SAM" id="MobiDB-lite"/>
    </source>
</evidence>
<feature type="region of interest" description="Disordered" evidence="6">
    <location>
        <begin position="309"/>
        <end position="361"/>
    </location>
</feature>
<name>A0A8C8SE40_9SAUR</name>
<evidence type="ECO:0000256" key="1">
    <source>
        <dbReference type="ARBA" id="ARBA00004613"/>
    </source>
</evidence>
<feature type="domain" description="Saposin B-type" evidence="7">
    <location>
        <begin position="170"/>
        <end position="247"/>
    </location>
</feature>
<dbReference type="GO" id="GO:0005771">
    <property type="term" value="C:multivesicular body"/>
    <property type="evidence" value="ECO:0007669"/>
    <property type="project" value="TreeGrafter"/>
</dbReference>
<comment type="subcellular location">
    <subcellularLocation>
        <location evidence="1">Secreted</location>
    </subcellularLocation>
</comment>